<evidence type="ECO:0000313" key="3">
    <source>
        <dbReference type="Proteomes" id="UP001444661"/>
    </source>
</evidence>
<comment type="caution">
    <text evidence="2">The sequence shown here is derived from an EMBL/GenBank/DDBJ whole genome shotgun (WGS) entry which is preliminary data.</text>
</comment>
<dbReference type="EMBL" id="JAQQWK010000006">
    <property type="protein sequence ID" value="KAK8038499.1"/>
    <property type="molecule type" value="Genomic_DNA"/>
</dbReference>
<feature type="compositionally biased region" description="Basic and acidic residues" evidence="1">
    <location>
        <begin position="404"/>
        <end position="421"/>
    </location>
</feature>
<protein>
    <submittedName>
        <fullName evidence="2">Uncharacterized protein</fullName>
    </submittedName>
</protein>
<name>A0ABR1SVY8_9PEZI</name>
<gene>
    <name evidence="2" type="ORF">PG993_006910</name>
</gene>
<proteinExistence type="predicted"/>
<feature type="region of interest" description="Disordered" evidence="1">
    <location>
        <begin position="403"/>
        <end position="507"/>
    </location>
</feature>
<dbReference type="Proteomes" id="UP001444661">
    <property type="component" value="Unassembled WGS sequence"/>
</dbReference>
<keyword evidence="3" id="KW-1185">Reference proteome</keyword>
<evidence type="ECO:0000256" key="1">
    <source>
        <dbReference type="SAM" id="MobiDB-lite"/>
    </source>
</evidence>
<sequence length="535" mass="61299">MAAHAAKGQKPLARDVARYNDAELEEFLQESKNRHGMYVIDVSDPENLPQDFINRLRDRATVPTHYQAIDLDQVTARLLAASTETDTAQRDRSPTAPLSPAGSSERRHYEALVRAGGRPCYPIQKLDDVMNDPHAYREILRPWVYHEDMNPPEWEVFRRQLSNWEGFRDWQKANRDVGWRSSRRAVRRALAHFNRHRKPGFLSYAEAVQGEVMGTRGMEMGRSYFPFELRPDTEEQDQLSTWTEYLVYAKNLYTHCFAFLDSQTIDLNTAWNTLEKSVKLQPFETRHYVRSKDAKLQQAAAVRDAAAALETAKLDLSRLVPPDFDPSDLEASRLRVPPQKRRLLAAAVKRVKETQTALDLAKERDRHFVEFYLEIRQYESTLDEVERLLRQLEWAEKQYALVKAEQDQSRPANHDPVVERSTKRRSIHDRGEDGAAAQQRTPGPKKQRLQPPKSAARFEPQQSDAHPKGRIPASDISAPNKHGAAVRAPPPSVPKWTLRRNSQRSNAALVIEPEPVGGRRSRRLAGMKAEYGPLS</sequence>
<reference evidence="2 3" key="1">
    <citation type="submission" date="2023-01" db="EMBL/GenBank/DDBJ databases">
        <title>Analysis of 21 Apiospora genomes using comparative genomics revels a genus with tremendous synthesis potential of carbohydrate active enzymes and secondary metabolites.</title>
        <authorList>
            <person name="Sorensen T."/>
        </authorList>
    </citation>
    <scope>NUCLEOTIDE SEQUENCE [LARGE SCALE GENOMIC DNA]</scope>
    <source>
        <strain evidence="2 3">CBS 33761</strain>
    </source>
</reference>
<evidence type="ECO:0000313" key="2">
    <source>
        <dbReference type="EMBL" id="KAK8038499.1"/>
    </source>
</evidence>
<accession>A0ABR1SVY8</accession>
<feature type="region of interest" description="Disordered" evidence="1">
    <location>
        <begin position="83"/>
        <end position="107"/>
    </location>
</feature>
<organism evidence="2 3">
    <name type="scientific">Apiospora rasikravindrae</name>
    <dbReference type="NCBI Taxonomy" id="990691"/>
    <lineage>
        <taxon>Eukaryota</taxon>
        <taxon>Fungi</taxon>
        <taxon>Dikarya</taxon>
        <taxon>Ascomycota</taxon>
        <taxon>Pezizomycotina</taxon>
        <taxon>Sordariomycetes</taxon>
        <taxon>Xylariomycetidae</taxon>
        <taxon>Amphisphaeriales</taxon>
        <taxon>Apiosporaceae</taxon>
        <taxon>Apiospora</taxon>
    </lineage>
</organism>